<dbReference type="EMBL" id="CAJGYO010000017">
    <property type="protein sequence ID" value="CAD6333741.1"/>
    <property type="molecule type" value="Genomic_DNA"/>
</dbReference>
<evidence type="ECO:0000313" key="1">
    <source>
        <dbReference type="EMBL" id="CAD6333741.1"/>
    </source>
</evidence>
<dbReference type="Proteomes" id="UP000604825">
    <property type="component" value="Unassembled WGS sequence"/>
</dbReference>
<comment type="caution">
    <text evidence="1">The sequence shown here is derived from an EMBL/GenBank/DDBJ whole genome shotgun (WGS) entry which is preliminary data.</text>
</comment>
<sequence>MRMKGGEMSINPVRAGLLLPSPAEKNKISKNAGAGEIFFHQLLIQDHLSASIHELRPDDKAQLGSFAVLEINLDIRAVKMVVGFLKEKKTHSQLSMTGSCEKVVIDKDNVAKGLHELVTHYNIAKLVVGAAVDEYYSNLYNMGVTMLIQLVNYAIMIYPFPSAQSREHGTLGGIHAAYSSEAFSAVATECASLADELVFHDETRHAAWNQNGYAYGDQTMRFDRLLRVGECYDFMRVGFAPTHVGPLGYIFRLCADYFVVLSPQSMANAPSRELWIYRCPRAFMEFKDVYAQAEYFFVDVIGIVMHVSNIRGRDDVRMRPYRLCGADE</sequence>
<reference evidence="1" key="1">
    <citation type="submission" date="2020-10" db="EMBL/GenBank/DDBJ databases">
        <authorList>
            <person name="Han B."/>
            <person name="Lu T."/>
            <person name="Zhao Q."/>
            <person name="Huang X."/>
            <person name="Zhao Y."/>
        </authorList>
    </citation>
    <scope>NUCLEOTIDE SEQUENCE</scope>
</reference>
<evidence type="ECO:0000313" key="2">
    <source>
        <dbReference type="Proteomes" id="UP000604825"/>
    </source>
</evidence>
<dbReference type="OrthoDB" id="686632at2759"/>
<keyword evidence="2" id="KW-1185">Reference proteome</keyword>
<dbReference type="AlphaFoldDB" id="A0A811RX62"/>
<accession>A0A811RX62</accession>
<name>A0A811RX62_9POAL</name>
<protein>
    <submittedName>
        <fullName evidence="1">Uncharacterized protein</fullName>
    </submittedName>
</protein>
<organism evidence="1 2">
    <name type="scientific">Miscanthus lutarioriparius</name>
    <dbReference type="NCBI Taxonomy" id="422564"/>
    <lineage>
        <taxon>Eukaryota</taxon>
        <taxon>Viridiplantae</taxon>
        <taxon>Streptophyta</taxon>
        <taxon>Embryophyta</taxon>
        <taxon>Tracheophyta</taxon>
        <taxon>Spermatophyta</taxon>
        <taxon>Magnoliopsida</taxon>
        <taxon>Liliopsida</taxon>
        <taxon>Poales</taxon>
        <taxon>Poaceae</taxon>
        <taxon>PACMAD clade</taxon>
        <taxon>Panicoideae</taxon>
        <taxon>Andropogonodae</taxon>
        <taxon>Andropogoneae</taxon>
        <taxon>Saccharinae</taxon>
        <taxon>Miscanthus</taxon>
    </lineage>
</organism>
<gene>
    <name evidence="1" type="ORF">NCGR_LOCUS57839</name>
</gene>
<proteinExistence type="predicted"/>